<evidence type="ECO:0000313" key="4">
    <source>
        <dbReference type="Proteomes" id="UP000050490"/>
    </source>
</evidence>
<dbReference type="EMBL" id="LJQI01000387">
    <property type="protein sequence ID" value="KPX21516.1"/>
    <property type="molecule type" value="Genomic_DNA"/>
</dbReference>
<evidence type="ECO:0000313" key="6">
    <source>
        <dbReference type="Proteomes" id="UP000275613"/>
    </source>
</evidence>
<dbReference type="RefSeq" id="WP_057422294.1">
    <property type="nucleotide sequence ID" value="NZ_BMZY01000028.1"/>
</dbReference>
<dbReference type="EMBL" id="RBOA01000186">
    <property type="protein sequence ID" value="RMM01127.1"/>
    <property type="molecule type" value="Genomic_DNA"/>
</dbReference>
<dbReference type="Pfam" id="PF09274">
    <property type="entry name" value="ParG"/>
    <property type="match status" value="1"/>
</dbReference>
<dbReference type="Proteomes" id="UP000275613">
    <property type="component" value="Unassembled WGS sequence"/>
</dbReference>
<dbReference type="InterPro" id="IPR010985">
    <property type="entry name" value="Ribbon_hlx_hlx"/>
</dbReference>
<dbReference type="InterPro" id="IPR015354">
    <property type="entry name" value="DNA_partition_ParG"/>
</dbReference>
<reference evidence="5 6" key="2">
    <citation type="submission" date="2018-08" db="EMBL/GenBank/DDBJ databases">
        <title>Recombination of ecologically and evolutionarily significant loci maintains genetic cohesion in the Pseudomonas syringae species complex.</title>
        <authorList>
            <person name="Dillon M."/>
            <person name="Thakur S."/>
            <person name="Almeida R.N.D."/>
            <person name="Weir B.S."/>
            <person name="Guttman D.S."/>
        </authorList>
    </citation>
    <scope>NUCLEOTIDE SEQUENCE [LARGE SCALE GENOMIC DNA]</scope>
    <source>
        <strain evidence="3 6">ICMP 4316</strain>
        <strain evidence="2 5">ICMP 8636</strain>
    </source>
</reference>
<name>A0A0P9PT65_PSEA0</name>
<dbReference type="Proteomes" id="UP000272627">
    <property type="component" value="Unassembled WGS sequence"/>
</dbReference>
<evidence type="ECO:0000313" key="5">
    <source>
        <dbReference type="Proteomes" id="UP000272627"/>
    </source>
</evidence>
<dbReference type="EMBL" id="RBPV01000080">
    <property type="protein sequence ID" value="RMO64434.1"/>
    <property type="molecule type" value="Genomic_DNA"/>
</dbReference>
<dbReference type="Proteomes" id="UP000050490">
    <property type="component" value="Unassembled WGS sequence"/>
</dbReference>
<protein>
    <submittedName>
        <fullName evidence="1">Uncharacterized protein</fullName>
    </submittedName>
</protein>
<dbReference type="PATRIC" id="fig|129137.4.peg.5385"/>
<evidence type="ECO:0000313" key="2">
    <source>
        <dbReference type="EMBL" id="RMM01127.1"/>
    </source>
</evidence>
<dbReference type="AlphaFoldDB" id="A0A0P9PT65"/>
<comment type="caution">
    <text evidence="1">The sequence shown here is derived from an EMBL/GenBank/DDBJ whole genome shotgun (WGS) entry which is preliminary data.</text>
</comment>
<accession>A0A0P9PT65</accession>
<dbReference type="GO" id="GO:0006355">
    <property type="term" value="P:regulation of DNA-templated transcription"/>
    <property type="evidence" value="ECO:0007669"/>
    <property type="project" value="InterPro"/>
</dbReference>
<organism evidence="1 4">
    <name type="scientific">Pseudomonas amygdali pv. eriobotryae</name>
    <dbReference type="NCBI Taxonomy" id="129137"/>
    <lineage>
        <taxon>Bacteria</taxon>
        <taxon>Pseudomonadati</taxon>
        <taxon>Pseudomonadota</taxon>
        <taxon>Gammaproteobacteria</taxon>
        <taxon>Pseudomonadales</taxon>
        <taxon>Pseudomonadaceae</taxon>
        <taxon>Pseudomonas</taxon>
        <taxon>Pseudomonas amygdali</taxon>
    </lineage>
</organism>
<dbReference type="InterPro" id="IPR013321">
    <property type="entry name" value="Arc_rbn_hlx_hlx"/>
</dbReference>
<reference evidence="1 4" key="1">
    <citation type="submission" date="2015-09" db="EMBL/GenBank/DDBJ databases">
        <title>Genome announcement of multiple Pseudomonas syringae strains.</title>
        <authorList>
            <person name="Thakur S."/>
            <person name="Wang P.W."/>
            <person name="Gong Y."/>
            <person name="Weir B.S."/>
            <person name="Guttman D.S."/>
        </authorList>
    </citation>
    <scope>NUCLEOTIDE SEQUENCE [LARGE SCALE GENOMIC DNA]</scope>
    <source>
        <strain evidence="1 4">ICMP4455</strain>
    </source>
</reference>
<evidence type="ECO:0000313" key="3">
    <source>
        <dbReference type="EMBL" id="RMO64434.1"/>
    </source>
</evidence>
<sequence length="182" mass="21019">MHTIVIKNLEHDRAGALHFVIAEFSVDGEDYRNGLEDGRWLDRSSLDLDRETLDAIQVALDSFIENQNINTDPYDIDELTGQARLLGYRLGKRYVLDQIGGSVELVEVTERNRKRVTAFNTRTECAIWLHEQLNDPLLEKGPLKRINANVPETLHDDFKALCVRRKTDMQDVLSELILKWMQ</sequence>
<dbReference type="Gene3D" id="1.10.1220.10">
    <property type="entry name" value="Met repressor-like"/>
    <property type="match status" value="1"/>
</dbReference>
<proteinExistence type="predicted"/>
<gene>
    <name evidence="1" type="ORF">ALO70_03694</name>
    <name evidence="3" type="ORF">ALQ39_04066</name>
    <name evidence="2" type="ORF">ALQ86_01385</name>
</gene>
<dbReference type="SUPFAM" id="SSF47598">
    <property type="entry name" value="Ribbon-helix-helix"/>
    <property type="match status" value="1"/>
</dbReference>
<evidence type="ECO:0000313" key="1">
    <source>
        <dbReference type="EMBL" id="KPX21516.1"/>
    </source>
</evidence>